<dbReference type="Pfam" id="PF12770">
    <property type="entry name" value="CHAT"/>
    <property type="match status" value="1"/>
</dbReference>
<protein>
    <submittedName>
        <fullName evidence="2">CHAT domain-containing protein</fullName>
    </submittedName>
</protein>
<evidence type="ECO:0000313" key="2">
    <source>
        <dbReference type="EMBL" id="TNC26421.1"/>
    </source>
</evidence>
<dbReference type="OrthoDB" id="3206999at2"/>
<reference evidence="2 3" key="1">
    <citation type="submission" date="2019-06" db="EMBL/GenBank/DDBJ databases">
        <title>Amycolatopsis alkalitolerans sp. nov., isolated from Gastrodia elata Blume.</title>
        <authorList>
            <person name="Narsing Rao M.P."/>
            <person name="Li W.J."/>
        </authorList>
    </citation>
    <scope>NUCLEOTIDE SEQUENCE [LARGE SCALE GENOMIC DNA]</scope>
    <source>
        <strain evidence="2 3">SYSUP0005</strain>
    </source>
</reference>
<dbReference type="InterPro" id="IPR011990">
    <property type="entry name" value="TPR-like_helical_dom_sf"/>
</dbReference>
<name>A0A5C4M137_9PSEU</name>
<sequence>MRDELLAAVRRRIEAVDRSGDPAGILTDEALAEADRLLGFLAATPDLDSEIAHTAGLFHLLRAAARGEEADETMASVLLVPVYLTAPASLPDQVRSAIAEMTAQSSPEELVAEARNNLAMLLLQRRVRLGEDHGLAPAENLLRMAVEALPPENPSRALALCNLGYARLLSDPEDVGEIIALFRAALPQMPDGDPNRARCANGLALALRAKGGIPLLIEAIGLFRTAVNSTTDDDENLPNMLACLAESLLAWWTQVPDADQAAPDEAIAALERALVATPPGSEEFAQRSALLEQVHLARATRDARARENRPEAQALSENFTKIFESFVGPSGEDDPVGRFIRMFGLTGSSQLDEFNQVLQRYPRDATMADVQRKALDVWSRRFEDLDPDQVPSALAAAMTGGTAPLRHQVDLSSLAEIAALHEQLLRELPGDHPDRVMVQLSHSHLSMVRLSAELEPTEQSMDRATAQLATVLSELPKAFEALSRKPGVPDLNAGSIEQMVSLGHALTSPFESLAVIDREIKRYRRRLGELPEHDPEYLRTCTYLTHTLFARCRLTGEDDVFAEAVALTRQVVAATSPPEPKLVSDWGKTAAERLYRASFGGPARSSGVAALAARAAADSVAGGDPAGALESLDDGRAILLHEALRTRDQLDELRRADPALAERLAAVRAEIRAGMNPGMEPRPAGIERFRAQAAEWEKLTGRAKALPGFDRFLGHATQGIRELAPAAADGPVVAVNVEASRCDALVLRNGRVRGVPLPDLRAAELAEQTEAFQDAVTVLSGQSPVDGMVAGSARRTVLDTLGWLWDVLAEPVLTDLGMGEHEPGSPWPRLWWSPTGPLAFLPLHAAGHHDKPGASVLDRVVSSYTPTVRALLHSRARPAAPKRTTMAVAVPETPGHAALPETVREATALAVAFPGPPPLSGEAATRQAVCDALPGAAIAHFACHASSDPDDATASHLLLHDGPLTVTEISRLRLDHAELAYLSACATARGSTVLADEAVHIASAFQLAGYAQAIGTLWEVRDSTAARIAEDFHRELAATIDDPVRPAGALALHTAVRRLRGEPDSRPWEWAAYVHAGA</sequence>
<dbReference type="EMBL" id="VDFW01000008">
    <property type="protein sequence ID" value="TNC26421.1"/>
    <property type="molecule type" value="Genomic_DNA"/>
</dbReference>
<dbReference type="Proteomes" id="UP000305546">
    <property type="component" value="Unassembled WGS sequence"/>
</dbReference>
<dbReference type="RefSeq" id="WP_139096710.1">
    <property type="nucleotide sequence ID" value="NZ_VDFW01000008.1"/>
</dbReference>
<proteinExistence type="predicted"/>
<organism evidence="2 3">
    <name type="scientific">Amycolatopsis alkalitolerans</name>
    <dbReference type="NCBI Taxonomy" id="2547244"/>
    <lineage>
        <taxon>Bacteria</taxon>
        <taxon>Bacillati</taxon>
        <taxon>Actinomycetota</taxon>
        <taxon>Actinomycetes</taxon>
        <taxon>Pseudonocardiales</taxon>
        <taxon>Pseudonocardiaceae</taxon>
        <taxon>Amycolatopsis</taxon>
    </lineage>
</organism>
<dbReference type="SUPFAM" id="SSF81901">
    <property type="entry name" value="HCP-like"/>
    <property type="match status" value="1"/>
</dbReference>
<evidence type="ECO:0000313" key="3">
    <source>
        <dbReference type="Proteomes" id="UP000305546"/>
    </source>
</evidence>
<feature type="domain" description="CHAT" evidence="1">
    <location>
        <begin position="800"/>
        <end position="1077"/>
    </location>
</feature>
<dbReference type="AlphaFoldDB" id="A0A5C4M137"/>
<dbReference type="InterPro" id="IPR024983">
    <property type="entry name" value="CHAT_dom"/>
</dbReference>
<evidence type="ECO:0000259" key="1">
    <source>
        <dbReference type="Pfam" id="PF12770"/>
    </source>
</evidence>
<dbReference type="Gene3D" id="1.25.40.10">
    <property type="entry name" value="Tetratricopeptide repeat domain"/>
    <property type="match status" value="1"/>
</dbReference>
<gene>
    <name evidence="2" type="ORF">FG385_11735</name>
</gene>
<accession>A0A5C4M137</accession>
<comment type="caution">
    <text evidence="2">The sequence shown here is derived from an EMBL/GenBank/DDBJ whole genome shotgun (WGS) entry which is preliminary data.</text>
</comment>
<keyword evidence="3" id="KW-1185">Reference proteome</keyword>